<proteinExistence type="predicted"/>
<organism evidence="1 2">
    <name type="scientific">Saccharothrix ecbatanensis</name>
    <dbReference type="NCBI Taxonomy" id="1105145"/>
    <lineage>
        <taxon>Bacteria</taxon>
        <taxon>Bacillati</taxon>
        <taxon>Actinomycetota</taxon>
        <taxon>Actinomycetes</taxon>
        <taxon>Pseudonocardiales</taxon>
        <taxon>Pseudonocardiaceae</taxon>
        <taxon>Saccharothrix</taxon>
    </lineage>
</organism>
<dbReference type="EMBL" id="JACHMO010000001">
    <property type="protein sequence ID" value="MBB5803982.1"/>
    <property type="molecule type" value="Genomic_DNA"/>
</dbReference>
<comment type="caution">
    <text evidence="1">The sequence shown here is derived from an EMBL/GenBank/DDBJ whole genome shotgun (WGS) entry which is preliminary data.</text>
</comment>
<dbReference type="RefSeq" id="WP_221483556.1">
    <property type="nucleotide sequence ID" value="NZ_JACHMO010000001.1"/>
</dbReference>
<reference evidence="1 2" key="1">
    <citation type="submission" date="2020-08" db="EMBL/GenBank/DDBJ databases">
        <title>Sequencing the genomes of 1000 actinobacteria strains.</title>
        <authorList>
            <person name="Klenk H.-P."/>
        </authorList>
    </citation>
    <scope>NUCLEOTIDE SEQUENCE [LARGE SCALE GENOMIC DNA]</scope>
    <source>
        <strain evidence="1 2">DSM 45486</strain>
    </source>
</reference>
<gene>
    <name evidence="1" type="ORF">F4560_003750</name>
</gene>
<dbReference type="Proteomes" id="UP000552097">
    <property type="component" value="Unassembled WGS sequence"/>
</dbReference>
<sequence>MLTQSGIVRGDIRTSFGTASCTAEGVPLRIELALPDNGSGCAPFAGAAGTKIITSQLALPEQVCKTVSGTAGYVQSVRNMARTSLEDDTVFRDGHDSQLADVTGDVDSGYTASLAVRV</sequence>
<name>A0A7W9M1M2_9PSEU</name>
<keyword evidence="2" id="KW-1185">Reference proteome</keyword>
<protein>
    <submittedName>
        <fullName evidence="1">Uncharacterized protein</fullName>
    </submittedName>
</protein>
<dbReference type="AlphaFoldDB" id="A0A7W9M1M2"/>
<evidence type="ECO:0000313" key="2">
    <source>
        <dbReference type="Proteomes" id="UP000552097"/>
    </source>
</evidence>
<evidence type="ECO:0000313" key="1">
    <source>
        <dbReference type="EMBL" id="MBB5803982.1"/>
    </source>
</evidence>
<accession>A0A7W9M1M2</accession>